<feature type="coiled-coil region" evidence="5">
    <location>
        <begin position="784"/>
        <end position="871"/>
    </location>
</feature>
<dbReference type="PRINTS" id="PR01248">
    <property type="entry name" value="TYPE1KERATIN"/>
</dbReference>
<dbReference type="GO" id="GO:0045109">
    <property type="term" value="P:intermediate filament organization"/>
    <property type="evidence" value="ECO:0007669"/>
    <property type="project" value="TreeGrafter"/>
</dbReference>
<evidence type="ECO:0000313" key="8">
    <source>
        <dbReference type="Proteomes" id="UP000504612"/>
    </source>
</evidence>
<feature type="region of interest" description="Disordered" evidence="6">
    <location>
        <begin position="872"/>
        <end position="977"/>
    </location>
</feature>
<feature type="compositionally biased region" description="Low complexity" evidence="6">
    <location>
        <begin position="922"/>
        <end position="931"/>
    </location>
</feature>
<dbReference type="Gene3D" id="1.20.5.170">
    <property type="match status" value="2"/>
</dbReference>
<dbReference type="GO" id="GO:0005882">
    <property type="term" value="C:intermediate filament"/>
    <property type="evidence" value="ECO:0007669"/>
    <property type="project" value="UniProtKB-KW"/>
</dbReference>
<feature type="compositionally biased region" description="Gly residues" evidence="6">
    <location>
        <begin position="467"/>
        <end position="478"/>
    </location>
</feature>
<dbReference type="GO" id="GO:0030855">
    <property type="term" value="P:epithelial cell differentiation"/>
    <property type="evidence" value="ECO:0007669"/>
    <property type="project" value="TreeGrafter"/>
</dbReference>
<sequence length="1005" mass="111981">MARSGSVNLKNVFFESGGSPVHGSIYRMSSIKKTRTPSVHGGAGGSGTRISYGSNYSNTLGSNLLRSTSINELLLTSNEKTTMQNLNDRLAAYLEKVHSLETSNSVLEKQIREWCEKTSPIVKQDYNAFFKVIEELQDKITKARIDNTRIILQIDNSKLAADDFRVKYETELSLRLNVENDITGLQGLTDELTLVRADLEHQIESLKEELAYLKKQHEEETARLRGQLSGNVSVEIDAAPGIDMAQVMENMRQQYEILAEKNRQEAKDRFDKLIEQLNVEVTTTTHQLETHRSEITDRRNILQSLEIELQSQLSWKTERENAVAEIEAHYRTILTQIQMAIGNIEAQLMQLRSDMEQQSTEYNILLDIKVKLEVEIATYRRLLEGENWRTIASDLETSKEIEKEKIKTLRIKTVVEEMVDGKVVSSQVNEREEKMSTFLHKEDPFSCPGIMSFLSQSSRQASSSRSGRGGTRVSGGGSCSFSSRSSSRVVGSGCSSGGSGGSGAWGMCNFSGGAESRSRLGSGGLACRGNRSRTLSAGWGTSGSAGAFGSFAGGDSALLSGGEKQTMQNLNDRLATYLGNVQALEEANSELESKIAEWYEMFQAGNQAGQQQDYSEYYAIIDDLRNQIVATSIDNGTMILQIDNARLAGADFKLKYDNELAIHQSVEMDTNGLRKALEEIEITSSDLKVQINSFTEELEYMKKNHEEDMGSMNDSTAAGGINVEMNVTPGVDLTTLLNEMRSEYEVLAEQNREDIEAWFNEQSQELNKQININVEETSTNKSEITELKRTLQSLEIELQSQQSLKQSLEATLVETEGQYCGQLSQMQEVIGSMEGQVQQIRDDMECQNREYEQLLDVKIRLENEIDTYRSLIDGSESTDRTSGGRDMRPLSDVKSRGQTGSKSRDQPSFSSRSKADLRSRESSSGTQSRSGESAEQRFKIQEYATSQSQSKGSGSGDSKQTDKLGSGNNLRDPQKTRVIRTIVEDRIGDQVVSTRVQSVEEKPIK</sequence>
<dbReference type="Proteomes" id="UP000504612">
    <property type="component" value="Unplaced"/>
</dbReference>
<evidence type="ECO:0000259" key="7">
    <source>
        <dbReference type="PROSITE" id="PS51842"/>
    </source>
</evidence>
<dbReference type="PROSITE" id="PS00226">
    <property type="entry name" value="IF_ROD_1"/>
    <property type="match status" value="1"/>
</dbReference>
<comment type="similarity">
    <text evidence="4">Belongs to the intermediate filament family.</text>
</comment>
<dbReference type="PANTHER" id="PTHR23239:SF137">
    <property type="entry name" value="KERATIN, TYPE I CYTOSKELETAL 10"/>
    <property type="match status" value="1"/>
</dbReference>
<feature type="domain" description="IF rod" evidence="7">
    <location>
        <begin position="79"/>
        <end position="879"/>
    </location>
</feature>
<dbReference type="SUPFAM" id="SSF64593">
    <property type="entry name" value="Intermediate filament protein, coiled coil region"/>
    <property type="match status" value="4"/>
</dbReference>
<feature type="coiled-coil region" evidence="5">
    <location>
        <begin position="83"/>
        <end position="110"/>
    </location>
</feature>
<organism evidence="8 9">
    <name type="scientific">Notechis scutatus</name>
    <name type="common">mainland tiger snake</name>
    <dbReference type="NCBI Taxonomy" id="8663"/>
    <lineage>
        <taxon>Eukaryota</taxon>
        <taxon>Metazoa</taxon>
        <taxon>Chordata</taxon>
        <taxon>Craniata</taxon>
        <taxon>Vertebrata</taxon>
        <taxon>Euteleostomi</taxon>
        <taxon>Lepidosauria</taxon>
        <taxon>Squamata</taxon>
        <taxon>Bifurcata</taxon>
        <taxon>Unidentata</taxon>
        <taxon>Episquamata</taxon>
        <taxon>Toxicofera</taxon>
        <taxon>Serpentes</taxon>
        <taxon>Colubroidea</taxon>
        <taxon>Elapidae</taxon>
        <taxon>Hydrophiinae</taxon>
        <taxon>Notechis</taxon>
    </lineage>
</organism>
<evidence type="ECO:0000256" key="2">
    <source>
        <dbReference type="ARBA" id="ARBA00022754"/>
    </source>
</evidence>
<feature type="region of interest" description="Disordered" evidence="6">
    <location>
        <begin position="458"/>
        <end position="500"/>
    </location>
</feature>
<evidence type="ECO:0000256" key="6">
    <source>
        <dbReference type="SAM" id="MobiDB-lite"/>
    </source>
</evidence>
<gene>
    <name evidence="9" type="primary">LOC113424372</name>
</gene>
<keyword evidence="2 4" id="KW-0403">Intermediate filament</keyword>
<feature type="coiled-coil region" evidence="5">
    <location>
        <begin position="567"/>
        <end position="601"/>
    </location>
</feature>
<keyword evidence="8" id="KW-1185">Reference proteome</keyword>
<dbReference type="PANTHER" id="PTHR23239">
    <property type="entry name" value="INTERMEDIATE FILAMENT"/>
    <property type="match status" value="1"/>
</dbReference>
<dbReference type="RefSeq" id="XP_026541821.1">
    <property type="nucleotide sequence ID" value="XM_026686036.1"/>
</dbReference>
<feature type="compositionally biased region" description="Basic and acidic residues" evidence="6">
    <location>
        <begin position="877"/>
        <end position="895"/>
    </location>
</feature>
<accession>A0A6J1VF97</accession>
<dbReference type="InterPro" id="IPR039008">
    <property type="entry name" value="IF_rod_dom"/>
</dbReference>
<dbReference type="Gene3D" id="1.20.5.1160">
    <property type="entry name" value="Vasodilator-stimulated phosphoprotein"/>
    <property type="match status" value="2"/>
</dbReference>
<dbReference type="Pfam" id="PF00038">
    <property type="entry name" value="Filament"/>
    <property type="match status" value="2"/>
</dbReference>
<proteinExistence type="inferred from homology"/>
<evidence type="ECO:0000256" key="1">
    <source>
        <dbReference type="ARBA" id="ARBA00022744"/>
    </source>
</evidence>
<feature type="compositionally biased region" description="Polar residues" evidence="6">
    <location>
        <begin position="896"/>
        <end position="912"/>
    </location>
</feature>
<dbReference type="InterPro" id="IPR002957">
    <property type="entry name" value="Keratin_I"/>
</dbReference>
<evidence type="ECO:0000256" key="4">
    <source>
        <dbReference type="RuleBase" id="RU000685"/>
    </source>
</evidence>
<feature type="compositionally biased region" description="Low complexity" evidence="6">
    <location>
        <begin position="945"/>
        <end position="958"/>
    </location>
</feature>
<keyword evidence="1" id="KW-0416">Keratin</keyword>
<dbReference type="FunFam" id="1.20.5.1160:FF:000002">
    <property type="entry name" value="Type I keratin 10"/>
    <property type="match status" value="1"/>
</dbReference>
<evidence type="ECO:0000256" key="3">
    <source>
        <dbReference type="ARBA" id="ARBA00023054"/>
    </source>
</evidence>
<dbReference type="InterPro" id="IPR018039">
    <property type="entry name" value="IF_conserved"/>
</dbReference>
<dbReference type="Gene3D" id="1.20.5.500">
    <property type="entry name" value="Single helix bin"/>
    <property type="match status" value="2"/>
</dbReference>
<dbReference type="SMART" id="SM01391">
    <property type="entry name" value="Filament"/>
    <property type="match status" value="2"/>
</dbReference>
<dbReference type="GeneID" id="113424372"/>
<reference evidence="9" key="1">
    <citation type="submission" date="2025-08" db="UniProtKB">
        <authorList>
            <consortium name="RefSeq"/>
        </authorList>
    </citation>
    <scope>IDENTIFICATION</scope>
</reference>
<evidence type="ECO:0000256" key="5">
    <source>
        <dbReference type="SAM" id="Coils"/>
    </source>
</evidence>
<dbReference type="GO" id="GO:0005198">
    <property type="term" value="F:structural molecule activity"/>
    <property type="evidence" value="ECO:0007669"/>
    <property type="project" value="InterPro"/>
</dbReference>
<dbReference type="KEGG" id="nss:113424372"/>
<keyword evidence="3 5" id="KW-0175">Coiled coil</keyword>
<protein>
    <submittedName>
        <fullName evidence="9">Uncharacterized protein LOC113424372</fullName>
    </submittedName>
</protein>
<dbReference type="AlphaFoldDB" id="A0A6J1VF97"/>
<dbReference type="PROSITE" id="PS51842">
    <property type="entry name" value="IF_ROD_2"/>
    <property type="match status" value="1"/>
</dbReference>
<feature type="compositionally biased region" description="Low complexity" evidence="6">
    <location>
        <begin position="479"/>
        <end position="493"/>
    </location>
</feature>
<name>A0A6J1VF97_9SAUR</name>
<feature type="coiled-coil region" evidence="5">
    <location>
        <begin position="189"/>
        <end position="223"/>
    </location>
</feature>
<dbReference type="FunFam" id="1.20.5.170:FF:000002">
    <property type="entry name" value="Type I keratin KA11"/>
    <property type="match status" value="2"/>
</dbReference>
<evidence type="ECO:0000313" key="9">
    <source>
        <dbReference type="RefSeq" id="XP_026541821.1"/>
    </source>
</evidence>
<dbReference type="FunFam" id="1.20.5.500:FF:000001">
    <property type="entry name" value="Type II keratin 23"/>
    <property type="match status" value="1"/>
</dbReference>